<sequence>MTLLGACGMAGSEHRACPPVVEYSAEEQQRAAAEVEALPQGSVVSGMMADYHVLRQQARACRL</sequence>
<name>A0A5C6RWI1_9RHOB</name>
<reference evidence="1 2" key="1">
    <citation type="submission" date="2019-08" db="EMBL/GenBank/DDBJ databases">
        <authorList>
            <person name="Ye J."/>
        </authorList>
    </citation>
    <scope>NUCLEOTIDE SEQUENCE [LARGE SCALE GENOMIC DNA]</scope>
    <source>
        <strain evidence="1 2">TK008</strain>
    </source>
</reference>
<protein>
    <submittedName>
        <fullName evidence="1">Uncharacterized protein</fullName>
    </submittedName>
</protein>
<evidence type="ECO:0000313" key="2">
    <source>
        <dbReference type="Proteomes" id="UP000321562"/>
    </source>
</evidence>
<organism evidence="1 2">
    <name type="scientific">Paracoccus aurantiacus</name>
    <dbReference type="NCBI Taxonomy" id="2599412"/>
    <lineage>
        <taxon>Bacteria</taxon>
        <taxon>Pseudomonadati</taxon>
        <taxon>Pseudomonadota</taxon>
        <taxon>Alphaproteobacteria</taxon>
        <taxon>Rhodobacterales</taxon>
        <taxon>Paracoccaceae</taxon>
        <taxon>Paracoccus</taxon>
    </lineage>
</organism>
<dbReference type="EMBL" id="VOPL01000009">
    <property type="protein sequence ID" value="TXB65732.1"/>
    <property type="molecule type" value="Genomic_DNA"/>
</dbReference>
<evidence type="ECO:0000313" key="1">
    <source>
        <dbReference type="EMBL" id="TXB65732.1"/>
    </source>
</evidence>
<proteinExistence type="predicted"/>
<comment type="caution">
    <text evidence="1">The sequence shown here is derived from an EMBL/GenBank/DDBJ whole genome shotgun (WGS) entry which is preliminary data.</text>
</comment>
<dbReference type="Proteomes" id="UP000321562">
    <property type="component" value="Unassembled WGS sequence"/>
</dbReference>
<gene>
    <name evidence="1" type="ORF">FQV27_16895</name>
</gene>
<accession>A0A5C6RWI1</accession>
<keyword evidence="2" id="KW-1185">Reference proteome</keyword>
<dbReference type="AlphaFoldDB" id="A0A5C6RWI1"/>